<evidence type="ECO:0000256" key="5">
    <source>
        <dbReference type="ARBA" id="ARBA00023136"/>
    </source>
</evidence>
<keyword evidence="8" id="KW-0375">Hydrogen ion transport</keyword>
<dbReference type="PANTHER" id="PTHR13822:SF10">
    <property type="entry name" value="ATP SYNTHASE EPSILON CHAIN, CHLOROPLASTIC"/>
    <property type="match status" value="1"/>
</dbReference>
<dbReference type="GO" id="GO:0046933">
    <property type="term" value="F:proton-transporting ATP synthase activity, rotational mechanism"/>
    <property type="evidence" value="ECO:0007669"/>
    <property type="project" value="UniProtKB-UniRule"/>
</dbReference>
<feature type="domain" description="ATP synthase epsilon subunit C-terminal" evidence="10">
    <location>
        <begin position="87"/>
        <end position="132"/>
    </location>
</feature>
<protein>
    <recommendedName>
        <fullName evidence="8">ATP synthase epsilon chain</fullName>
    </recommendedName>
    <alternativeName>
        <fullName evidence="8">ATP synthase F1 sector epsilon subunit</fullName>
    </alternativeName>
    <alternativeName>
        <fullName evidence="8">F-ATPase epsilon subunit</fullName>
    </alternativeName>
</protein>
<evidence type="ECO:0000256" key="3">
    <source>
        <dbReference type="ARBA" id="ARBA00022448"/>
    </source>
</evidence>
<dbReference type="NCBIfam" id="TIGR01216">
    <property type="entry name" value="ATP_synt_epsi"/>
    <property type="match status" value="1"/>
</dbReference>
<gene>
    <name evidence="8" type="primary">atpC</name>
    <name evidence="12" type="ORF">A3F84_01060</name>
</gene>
<evidence type="ECO:0000256" key="6">
    <source>
        <dbReference type="ARBA" id="ARBA00023196"/>
    </source>
</evidence>
<dbReference type="AlphaFoldDB" id="A0A1F6C5D6"/>
<dbReference type="InterPro" id="IPR036771">
    <property type="entry name" value="ATPsynth_dsu/esu_N"/>
</dbReference>
<feature type="domain" description="ATP synthase F1 complex delta/epsilon subunit N-terminal" evidence="11">
    <location>
        <begin position="4"/>
        <end position="83"/>
    </location>
</feature>
<comment type="caution">
    <text evidence="12">The sequence shown here is derived from an EMBL/GenBank/DDBJ whole genome shotgun (WGS) entry which is preliminary data.</text>
</comment>
<evidence type="ECO:0000256" key="8">
    <source>
        <dbReference type="HAMAP-Rule" id="MF_00530"/>
    </source>
</evidence>
<keyword evidence="7 8" id="KW-0066">ATP synthesis</keyword>
<name>A0A1F6C5D6_HANXR</name>
<sequence length="134" mass="14873">MATFNLEIVTPQRLFYRGEVEGLRAPGVMGSFGVLARHIPFLTALTVGEVILQEPGGVRRRVSTSGGFVEVLKAGVTVLAETAEFAEEIDRGRAEQSRQRARERLRQRSAEIDRARAEAALARAVNRLRVVQRM</sequence>
<dbReference type="InterPro" id="IPR020547">
    <property type="entry name" value="ATP_synth_F1_esu_C"/>
</dbReference>
<dbReference type="EMBL" id="MFKF01000405">
    <property type="protein sequence ID" value="OGG44375.1"/>
    <property type="molecule type" value="Genomic_DNA"/>
</dbReference>
<dbReference type="HAMAP" id="MF_00530">
    <property type="entry name" value="ATP_synth_epsil_bac"/>
    <property type="match status" value="1"/>
</dbReference>
<dbReference type="InterPro" id="IPR036794">
    <property type="entry name" value="ATP_F1_dsu/esu_C_sf"/>
</dbReference>
<dbReference type="GO" id="GO:0045259">
    <property type="term" value="C:proton-transporting ATP synthase complex"/>
    <property type="evidence" value="ECO:0007669"/>
    <property type="project" value="UniProtKB-KW"/>
</dbReference>
<keyword evidence="5 8" id="KW-0472">Membrane</keyword>
<dbReference type="GO" id="GO:0005524">
    <property type="term" value="F:ATP binding"/>
    <property type="evidence" value="ECO:0007669"/>
    <property type="project" value="UniProtKB-UniRule"/>
</dbReference>
<dbReference type="Pfam" id="PF02823">
    <property type="entry name" value="ATP-synt_DE_N"/>
    <property type="match status" value="1"/>
</dbReference>
<evidence type="ECO:0000256" key="1">
    <source>
        <dbReference type="ARBA" id="ARBA00004202"/>
    </source>
</evidence>
<evidence type="ECO:0000256" key="4">
    <source>
        <dbReference type="ARBA" id="ARBA00023065"/>
    </source>
</evidence>
<keyword evidence="3 8" id="KW-0813">Transport</keyword>
<accession>A0A1F6C5D6</accession>
<dbReference type="Proteomes" id="UP000178606">
    <property type="component" value="Unassembled WGS sequence"/>
</dbReference>
<comment type="similarity">
    <text evidence="2 8 9">Belongs to the ATPase epsilon chain family.</text>
</comment>
<evidence type="ECO:0000259" key="10">
    <source>
        <dbReference type="Pfam" id="PF00401"/>
    </source>
</evidence>
<keyword evidence="4 8" id="KW-0406">Ion transport</keyword>
<comment type="function">
    <text evidence="8">Produces ATP from ADP in the presence of a proton gradient across the membrane.</text>
</comment>
<organism evidence="12 13">
    <name type="scientific">Handelsmanbacteria sp. (strain RIFCSPLOWO2_12_FULL_64_10)</name>
    <dbReference type="NCBI Taxonomy" id="1817868"/>
    <lineage>
        <taxon>Bacteria</taxon>
        <taxon>Candidatus Handelsmaniibacteriota</taxon>
    </lineage>
</organism>
<keyword evidence="8" id="KW-1003">Cell membrane</keyword>
<comment type="subunit">
    <text evidence="8 9">F-type ATPases have 2 components, CF(1) - the catalytic core - and CF(0) - the membrane proton channel. CF(1) has five subunits: alpha(3), beta(3), gamma(1), delta(1), epsilon(1). CF(0) has three main subunits: a, b and c.</text>
</comment>
<comment type="subcellular location">
    <subcellularLocation>
        <location evidence="1 8">Cell membrane</location>
        <topology evidence="1 8">Peripheral membrane protein</topology>
    </subcellularLocation>
</comment>
<dbReference type="InterPro" id="IPR020546">
    <property type="entry name" value="ATP_synth_F1_dsu/esu_N"/>
</dbReference>
<dbReference type="PANTHER" id="PTHR13822">
    <property type="entry name" value="ATP SYNTHASE DELTA/EPSILON CHAIN"/>
    <property type="match status" value="1"/>
</dbReference>
<keyword evidence="6 8" id="KW-0139">CF(1)</keyword>
<proteinExistence type="inferred from homology"/>
<dbReference type="Pfam" id="PF00401">
    <property type="entry name" value="ATP-synt_DE"/>
    <property type="match status" value="1"/>
</dbReference>
<evidence type="ECO:0000256" key="2">
    <source>
        <dbReference type="ARBA" id="ARBA00005712"/>
    </source>
</evidence>
<evidence type="ECO:0000256" key="7">
    <source>
        <dbReference type="ARBA" id="ARBA00023310"/>
    </source>
</evidence>
<dbReference type="GO" id="GO:0005886">
    <property type="term" value="C:plasma membrane"/>
    <property type="evidence" value="ECO:0007669"/>
    <property type="project" value="UniProtKB-SubCell"/>
</dbReference>
<dbReference type="CDD" id="cd12152">
    <property type="entry name" value="F1-ATPase_delta"/>
    <property type="match status" value="1"/>
</dbReference>
<evidence type="ECO:0000313" key="13">
    <source>
        <dbReference type="Proteomes" id="UP000178606"/>
    </source>
</evidence>
<dbReference type="Gene3D" id="2.60.15.10">
    <property type="entry name" value="F0F1 ATP synthase delta/epsilon subunit, N-terminal"/>
    <property type="match status" value="1"/>
</dbReference>
<dbReference type="NCBIfam" id="NF009980">
    <property type="entry name" value="PRK13446.1"/>
    <property type="match status" value="1"/>
</dbReference>
<dbReference type="SUPFAM" id="SSF51344">
    <property type="entry name" value="Epsilon subunit of F1F0-ATP synthase N-terminal domain"/>
    <property type="match status" value="1"/>
</dbReference>
<evidence type="ECO:0000313" key="12">
    <source>
        <dbReference type="EMBL" id="OGG44375.1"/>
    </source>
</evidence>
<dbReference type="SUPFAM" id="SSF46604">
    <property type="entry name" value="Epsilon subunit of F1F0-ATP synthase C-terminal domain"/>
    <property type="match status" value="1"/>
</dbReference>
<evidence type="ECO:0000259" key="11">
    <source>
        <dbReference type="Pfam" id="PF02823"/>
    </source>
</evidence>
<dbReference type="InterPro" id="IPR001469">
    <property type="entry name" value="ATP_synth_F1_dsu/esu"/>
</dbReference>
<dbReference type="Gene3D" id="1.20.5.440">
    <property type="entry name" value="ATP synthase delta/epsilon subunit, C-terminal domain"/>
    <property type="match status" value="1"/>
</dbReference>
<evidence type="ECO:0000256" key="9">
    <source>
        <dbReference type="RuleBase" id="RU003656"/>
    </source>
</evidence>
<reference evidence="12 13" key="1">
    <citation type="journal article" date="2016" name="Nat. Commun.">
        <title>Thousands of microbial genomes shed light on interconnected biogeochemical processes in an aquifer system.</title>
        <authorList>
            <person name="Anantharaman K."/>
            <person name="Brown C.T."/>
            <person name="Hug L.A."/>
            <person name="Sharon I."/>
            <person name="Castelle C.J."/>
            <person name="Probst A.J."/>
            <person name="Thomas B.C."/>
            <person name="Singh A."/>
            <person name="Wilkins M.J."/>
            <person name="Karaoz U."/>
            <person name="Brodie E.L."/>
            <person name="Williams K.H."/>
            <person name="Hubbard S.S."/>
            <person name="Banfield J.F."/>
        </authorList>
    </citation>
    <scope>NUCLEOTIDE SEQUENCE [LARGE SCALE GENOMIC DNA]</scope>
    <source>
        <strain evidence="13">RIFCSPLOWO2_12_FULL_64_10</strain>
    </source>
</reference>